<keyword evidence="3" id="KW-1185">Reference proteome</keyword>
<dbReference type="CDD" id="cd00038">
    <property type="entry name" value="CAP_ED"/>
    <property type="match status" value="1"/>
</dbReference>
<evidence type="ECO:0000259" key="1">
    <source>
        <dbReference type="PROSITE" id="PS50042"/>
    </source>
</evidence>
<dbReference type="Proteomes" id="UP000033187">
    <property type="component" value="Chromosome 1"/>
</dbReference>
<evidence type="ECO:0000313" key="3">
    <source>
        <dbReference type="Proteomes" id="UP000033187"/>
    </source>
</evidence>
<gene>
    <name evidence="2" type="ORF">YBN1229_v1_1497</name>
</gene>
<sequence length="123" mass="13751">MTDVPFDFGFFEKFLIPLKRFRAGEKIFQEGEAGQAMYVVLEGKVDITLGQTVLETVGLHGIFGEMALIEHALRSADAIAKAATEVAVIDTNAFVKLVSNNPHFSLYVMRQMASRVRRMNTRL</sequence>
<dbReference type="GO" id="GO:0003700">
    <property type="term" value="F:DNA-binding transcription factor activity"/>
    <property type="evidence" value="ECO:0007669"/>
    <property type="project" value="TreeGrafter"/>
</dbReference>
<dbReference type="KEGG" id="fiy:BN1229_v1_1497"/>
<dbReference type="RefSeq" id="WP_046477574.1">
    <property type="nucleotide sequence ID" value="NZ_LN829118.1"/>
</dbReference>
<dbReference type="GO" id="GO:0005829">
    <property type="term" value="C:cytosol"/>
    <property type="evidence" value="ECO:0007669"/>
    <property type="project" value="TreeGrafter"/>
</dbReference>
<dbReference type="OrthoDB" id="9809206at2"/>
<dbReference type="InterPro" id="IPR014710">
    <property type="entry name" value="RmlC-like_jellyroll"/>
</dbReference>
<dbReference type="InterPro" id="IPR050397">
    <property type="entry name" value="Env_Response_Regulators"/>
</dbReference>
<dbReference type="PRINTS" id="PR00103">
    <property type="entry name" value="CAMPKINASE"/>
</dbReference>
<dbReference type="InterPro" id="IPR018488">
    <property type="entry name" value="cNMP-bd_CS"/>
</dbReference>
<evidence type="ECO:0000313" key="2">
    <source>
        <dbReference type="EMBL" id="CPR17960.1"/>
    </source>
</evidence>
<dbReference type="Pfam" id="PF00027">
    <property type="entry name" value="cNMP_binding"/>
    <property type="match status" value="1"/>
</dbReference>
<feature type="domain" description="Cyclic nucleotide-binding" evidence="1">
    <location>
        <begin position="19"/>
        <end position="115"/>
    </location>
</feature>
<dbReference type="PROSITE" id="PS00889">
    <property type="entry name" value="CNMP_BINDING_2"/>
    <property type="match status" value="1"/>
</dbReference>
<organism evidence="2 3">
    <name type="scientific">Candidatus Filomicrobium marinum</name>
    <dbReference type="NCBI Taxonomy" id="1608628"/>
    <lineage>
        <taxon>Bacteria</taxon>
        <taxon>Pseudomonadati</taxon>
        <taxon>Pseudomonadota</taxon>
        <taxon>Alphaproteobacteria</taxon>
        <taxon>Hyphomicrobiales</taxon>
        <taxon>Hyphomicrobiaceae</taxon>
        <taxon>Filomicrobium</taxon>
    </lineage>
</organism>
<dbReference type="PANTHER" id="PTHR24567">
    <property type="entry name" value="CRP FAMILY TRANSCRIPTIONAL REGULATORY PROTEIN"/>
    <property type="match status" value="1"/>
</dbReference>
<protein>
    <submittedName>
        <fullName evidence="2">Crp/Fnr family transcription regulator</fullName>
    </submittedName>
</protein>
<dbReference type="KEGG" id="fil:BN1229_v1_1495"/>
<reference evidence="3" key="1">
    <citation type="submission" date="2015-02" db="EMBL/GenBank/DDBJ databases">
        <authorList>
            <person name="Chooi Y.-H."/>
        </authorList>
    </citation>
    <scope>NUCLEOTIDE SEQUENCE [LARGE SCALE GENOMIC DNA]</scope>
    <source>
        <strain evidence="3">strain Y</strain>
    </source>
</reference>
<dbReference type="PROSITE" id="PS50042">
    <property type="entry name" value="CNMP_BINDING_3"/>
    <property type="match status" value="1"/>
</dbReference>
<name>A0A0D6JDG5_9HYPH</name>
<dbReference type="SUPFAM" id="SSF51206">
    <property type="entry name" value="cAMP-binding domain-like"/>
    <property type="match status" value="1"/>
</dbReference>
<dbReference type="AlphaFoldDB" id="A0A0D6JDG5"/>
<dbReference type="SMART" id="SM00100">
    <property type="entry name" value="cNMP"/>
    <property type="match status" value="1"/>
</dbReference>
<dbReference type="InterPro" id="IPR018490">
    <property type="entry name" value="cNMP-bd_dom_sf"/>
</dbReference>
<dbReference type="PANTHER" id="PTHR24567:SF74">
    <property type="entry name" value="HTH-TYPE TRANSCRIPTIONAL REGULATOR ARCR"/>
    <property type="match status" value="1"/>
</dbReference>
<dbReference type="Gene3D" id="2.60.120.10">
    <property type="entry name" value="Jelly Rolls"/>
    <property type="match status" value="1"/>
</dbReference>
<dbReference type="InterPro" id="IPR000595">
    <property type="entry name" value="cNMP-bd_dom"/>
</dbReference>
<dbReference type="EMBL" id="LN829119">
    <property type="protein sequence ID" value="CPR17960.1"/>
    <property type="molecule type" value="Genomic_DNA"/>
</dbReference>
<accession>A0A0D6JDG5</accession>
<proteinExistence type="predicted"/>